<evidence type="ECO:0000256" key="1">
    <source>
        <dbReference type="ARBA" id="ARBA00004236"/>
    </source>
</evidence>
<evidence type="ECO:0000313" key="13">
    <source>
        <dbReference type="EMBL" id="MBD3846539.1"/>
    </source>
</evidence>
<dbReference type="Pfam" id="PF25917">
    <property type="entry name" value="BSH_RND"/>
    <property type="match status" value="1"/>
</dbReference>
<dbReference type="PANTHER" id="PTHR30469">
    <property type="entry name" value="MULTIDRUG RESISTANCE PROTEIN MDTA"/>
    <property type="match status" value="1"/>
</dbReference>
<dbReference type="GO" id="GO:0015562">
    <property type="term" value="F:efflux transmembrane transporter activity"/>
    <property type="evidence" value="ECO:0007669"/>
    <property type="project" value="TreeGrafter"/>
</dbReference>
<evidence type="ECO:0000256" key="3">
    <source>
        <dbReference type="ARBA" id="ARBA00022448"/>
    </source>
</evidence>
<evidence type="ECO:0000256" key="7">
    <source>
        <dbReference type="SAM" id="Coils"/>
    </source>
</evidence>
<dbReference type="Gene3D" id="2.40.50.100">
    <property type="match status" value="1"/>
</dbReference>
<organism evidence="13 14">
    <name type="scientific">Bosea spartocytisi</name>
    <dbReference type="NCBI Taxonomy" id="2773451"/>
    <lineage>
        <taxon>Bacteria</taxon>
        <taxon>Pseudomonadati</taxon>
        <taxon>Pseudomonadota</taxon>
        <taxon>Alphaproteobacteria</taxon>
        <taxon>Hyphomicrobiales</taxon>
        <taxon>Boseaceae</taxon>
        <taxon>Bosea</taxon>
    </lineage>
</organism>
<evidence type="ECO:0000259" key="11">
    <source>
        <dbReference type="Pfam" id="PF25944"/>
    </source>
</evidence>
<name>A0A927HZR9_9HYPH</name>
<feature type="compositionally biased region" description="Low complexity" evidence="8">
    <location>
        <begin position="427"/>
        <end position="447"/>
    </location>
</feature>
<evidence type="ECO:0000259" key="10">
    <source>
        <dbReference type="Pfam" id="PF25917"/>
    </source>
</evidence>
<dbReference type="Proteomes" id="UP000619295">
    <property type="component" value="Unassembled WGS sequence"/>
</dbReference>
<evidence type="ECO:0000256" key="2">
    <source>
        <dbReference type="ARBA" id="ARBA00009477"/>
    </source>
</evidence>
<dbReference type="NCBIfam" id="TIGR01730">
    <property type="entry name" value="RND_mfp"/>
    <property type="match status" value="1"/>
</dbReference>
<feature type="region of interest" description="Disordered" evidence="8">
    <location>
        <begin position="26"/>
        <end position="45"/>
    </location>
</feature>
<feature type="domain" description="Multidrug resistance protein MdtA-like barrel-sandwich hybrid" evidence="10">
    <location>
        <begin position="79"/>
        <end position="222"/>
    </location>
</feature>
<feature type="compositionally biased region" description="Basic and acidic residues" evidence="8">
    <location>
        <begin position="449"/>
        <end position="466"/>
    </location>
</feature>
<feature type="region of interest" description="Disordered" evidence="8">
    <location>
        <begin position="378"/>
        <end position="487"/>
    </location>
</feature>
<dbReference type="Pfam" id="PF25967">
    <property type="entry name" value="RND-MFP_C"/>
    <property type="match status" value="1"/>
</dbReference>
<dbReference type="InterPro" id="IPR006143">
    <property type="entry name" value="RND_pump_MFP"/>
</dbReference>
<comment type="similarity">
    <text evidence="2">Belongs to the membrane fusion protein (MFP) (TC 8.A.1) family.</text>
</comment>
<feature type="domain" description="Multidrug resistance protein MdtA-like alpha-helical hairpin" evidence="9">
    <location>
        <begin position="119"/>
        <end position="189"/>
    </location>
</feature>
<dbReference type="Pfam" id="PF25944">
    <property type="entry name" value="Beta-barrel_RND"/>
    <property type="match status" value="1"/>
</dbReference>
<evidence type="ECO:0000256" key="4">
    <source>
        <dbReference type="ARBA" id="ARBA00022475"/>
    </source>
</evidence>
<comment type="subcellular location">
    <subcellularLocation>
        <location evidence="1">Cell membrane</location>
    </subcellularLocation>
</comment>
<dbReference type="Gene3D" id="2.40.30.170">
    <property type="match status" value="1"/>
</dbReference>
<feature type="domain" description="Multidrug resistance protein MdtA-like beta-barrel" evidence="11">
    <location>
        <begin position="226"/>
        <end position="308"/>
    </location>
</feature>
<evidence type="ECO:0000259" key="12">
    <source>
        <dbReference type="Pfam" id="PF25967"/>
    </source>
</evidence>
<keyword evidence="14" id="KW-1185">Reference proteome</keyword>
<reference evidence="13" key="1">
    <citation type="submission" date="2020-09" db="EMBL/GenBank/DDBJ databases">
        <title>Bosea spartocytisi sp. nov. a root nodule endophyte of Spartocytisus supranubius in the high mountain ecosystem fo the Teide National Park (Canary Islands, Spain).</title>
        <authorList>
            <person name="Pulido-Suarez L."/>
            <person name="Peix A."/>
            <person name="Igual J.M."/>
            <person name="Socas-Perez N."/>
            <person name="Velazquez E."/>
            <person name="Flores-Felix J.D."/>
            <person name="Leon-Barrios M."/>
        </authorList>
    </citation>
    <scope>NUCLEOTIDE SEQUENCE</scope>
    <source>
        <strain evidence="13">SSUT16</strain>
    </source>
</reference>
<evidence type="ECO:0000259" key="9">
    <source>
        <dbReference type="Pfam" id="PF25876"/>
    </source>
</evidence>
<dbReference type="RefSeq" id="WP_191124361.1">
    <property type="nucleotide sequence ID" value="NZ_JACXWY010000006.1"/>
</dbReference>
<dbReference type="EMBL" id="JACXWY010000006">
    <property type="protein sequence ID" value="MBD3846539.1"/>
    <property type="molecule type" value="Genomic_DNA"/>
</dbReference>
<keyword evidence="5" id="KW-0997">Cell inner membrane</keyword>
<dbReference type="Gene3D" id="2.40.420.20">
    <property type="match status" value="1"/>
</dbReference>
<feature type="compositionally biased region" description="Gly residues" evidence="8">
    <location>
        <begin position="416"/>
        <end position="426"/>
    </location>
</feature>
<dbReference type="AlphaFoldDB" id="A0A927HZR9"/>
<keyword evidence="4" id="KW-1003">Cell membrane</keyword>
<dbReference type="SUPFAM" id="SSF111369">
    <property type="entry name" value="HlyD-like secretion proteins"/>
    <property type="match status" value="1"/>
</dbReference>
<accession>A0A927HZR9</accession>
<dbReference type="Pfam" id="PF25876">
    <property type="entry name" value="HH_MFP_RND"/>
    <property type="match status" value="1"/>
</dbReference>
<evidence type="ECO:0000256" key="5">
    <source>
        <dbReference type="ARBA" id="ARBA00022519"/>
    </source>
</evidence>
<keyword evidence="6" id="KW-0472">Membrane</keyword>
<dbReference type="InterPro" id="IPR058626">
    <property type="entry name" value="MdtA-like_b-barrel"/>
</dbReference>
<dbReference type="Gene3D" id="1.10.287.470">
    <property type="entry name" value="Helix hairpin bin"/>
    <property type="match status" value="1"/>
</dbReference>
<comment type="caution">
    <text evidence="13">The sequence shown here is derived from an EMBL/GenBank/DDBJ whole genome shotgun (WGS) entry which is preliminary data.</text>
</comment>
<dbReference type="PANTHER" id="PTHR30469:SF12">
    <property type="entry name" value="MULTIDRUG RESISTANCE PROTEIN MDTA"/>
    <property type="match status" value="1"/>
</dbReference>
<dbReference type="GO" id="GO:1990281">
    <property type="term" value="C:efflux pump complex"/>
    <property type="evidence" value="ECO:0007669"/>
    <property type="project" value="TreeGrafter"/>
</dbReference>
<gene>
    <name evidence="13" type="ORF">IED13_12595</name>
</gene>
<dbReference type="InterPro" id="IPR058625">
    <property type="entry name" value="MdtA-like_BSH"/>
</dbReference>
<sequence length="487" mass="50993">MKRLLLILLLAAAAWGWHSYNGGWLPSSGDSEAAQGQRGGRRGARLGGNEGAIPVIATPARRDDVPVTADAVGTIQALNTVTARTQVDGRLLEIAFKDGQDVKKGDVLAKIDPATYQAQYDQAMAKKAQDEAQLANARADLERYAKLAQTDYGSRQQADTQRATVAQLEAQVRSDQGAIDNAKAILDYTTIRAPIDGRLGIRQVDQGNIVRASDTNGLVVITQLKPIAMIFNLPQQQLRAVSAAVARGPVEVDALDSDGTTIIDRGVVEVIDNVVDQTTGTIKVKARFPNDRLQLWPGQFVNVRVFVDMLKNVVVAPTAAVQRGPNGAYVFVVNDDETVRLVNVTVGQQNETTAVIASGVEPPAKLVTTGFARLTDKAKVRVTTPEDAAQPPATAPGRRGVREPGQGQGQRRQGDQAGGNAAGAGAGSAAPAPEAPSAPATAPSADGQPRPRRDGAAPGATRREGGRPNGEASPGGGSGAQRPQAQP</sequence>
<dbReference type="InterPro" id="IPR058624">
    <property type="entry name" value="MdtA-like_HH"/>
</dbReference>
<keyword evidence="7" id="KW-0175">Coiled coil</keyword>
<keyword evidence="3" id="KW-0813">Transport</keyword>
<evidence type="ECO:0000313" key="14">
    <source>
        <dbReference type="Proteomes" id="UP000619295"/>
    </source>
</evidence>
<dbReference type="InterPro" id="IPR058627">
    <property type="entry name" value="MdtA-like_C"/>
</dbReference>
<feature type="coiled-coil region" evidence="7">
    <location>
        <begin position="120"/>
        <end position="147"/>
    </location>
</feature>
<feature type="domain" description="Multidrug resistance protein MdtA-like C-terminal permuted SH3" evidence="12">
    <location>
        <begin position="312"/>
        <end position="371"/>
    </location>
</feature>
<proteinExistence type="inferred from homology"/>
<protein>
    <submittedName>
        <fullName evidence="13">Efflux RND transporter periplasmic adaptor subunit</fullName>
    </submittedName>
</protein>
<evidence type="ECO:0000256" key="8">
    <source>
        <dbReference type="SAM" id="MobiDB-lite"/>
    </source>
</evidence>
<evidence type="ECO:0000256" key="6">
    <source>
        <dbReference type="ARBA" id="ARBA00023136"/>
    </source>
</evidence>